<gene>
    <name evidence="1" type="ORF">GSTUM_00001803001</name>
</gene>
<evidence type="ECO:0000313" key="1">
    <source>
        <dbReference type="EMBL" id="CAZ80147.1"/>
    </source>
</evidence>
<sequence length="43" mass="4812">MPFGLVNAPVTFQAMIHKKSVFHTIKVEFLGYIVNTKGVTMSE</sequence>
<accession>D5G6K4</accession>
<proteinExistence type="predicted"/>
<dbReference type="InParanoid" id="D5G6K4"/>
<name>D5G6K4_TUBMM</name>
<reference evidence="1 2" key="1">
    <citation type="journal article" date="2010" name="Nature">
        <title>Perigord black truffle genome uncovers evolutionary origins and mechanisms of symbiosis.</title>
        <authorList>
            <person name="Martin F."/>
            <person name="Kohler A."/>
            <person name="Murat C."/>
            <person name="Balestrini R."/>
            <person name="Coutinho P.M."/>
            <person name="Jaillon O."/>
            <person name="Montanini B."/>
            <person name="Morin E."/>
            <person name="Noel B."/>
            <person name="Percudani R."/>
            <person name="Porcel B."/>
            <person name="Rubini A."/>
            <person name="Amicucci A."/>
            <person name="Amselem J."/>
            <person name="Anthouard V."/>
            <person name="Arcioni S."/>
            <person name="Artiguenave F."/>
            <person name="Aury J.M."/>
            <person name="Ballario P."/>
            <person name="Bolchi A."/>
            <person name="Brenna A."/>
            <person name="Brun A."/>
            <person name="Buee M."/>
            <person name="Cantarel B."/>
            <person name="Chevalier G."/>
            <person name="Couloux A."/>
            <person name="Da Silva C."/>
            <person name="Denoeud F."/>
            <person name="Duplessis S."/>
            <person name="Ghignone S."/>
            <person name="Hilselberger B."/>
            <person name="Iotti M."/>
            <person name="Marcais B."/>
            <person name="Mello A."/>
            <person name="Miranda M."/>
            <person name="Pacioni G."/>
            <person name="Quesneville H."/>
            <person name="Riccioni C."/>
            <person name="Ruotolo R."/>
            <person name="Splivallo R."/>
            <person name="Stocchi V."/>
            <person name="Tisserant E."/>
            <person name="Viscomi A.R."/>
            <person name="Zambonelli A."/>
            <person name="Zampieri E."/>
            <person name="Henrissat B."/>
            <person name="Lebrun M.H."/>
            <person name="Paolocci F."/>
            <person name="Bonfante P."/>
            <person name="Ottonello S."/>
            <person name="Wincker P."/>
        </authorList>
    </citation>
    <scope>NUCLEOTIDE SEQUENCE [LARGE SCALE GENOMIC DNA]</scope>
    <source>
        <strain evidence="1 2">Mel28</strain>
    </source>
</reference>
<dbReference type="HOGENOM" id="CLU_3242465_0_0_1"/>
<evidence type="ECO:0000313" key="2">
    <source>
        <dbReference type="Proteomes" id="UP000006911"/>
    </source>
</evidence>
<keyword evidence="2" id="KW-1185">Reference proteome</keyword>
<dbReference type="GeneID" id="9187177"/>
<organism evidence="1 2">
    <name type="scientific">Tuber melanosporum (strain Mel28)</name>
    <name type="common">Perigord black truffle</name>
    <dbReference type="NCBI Taxonomy" id="656061"/>
    <lineage>
        <taxon>Eukaryota</taxon>
        <taxon>Fungi</taxon>
        <taxon>Dikarya</taxon>
        <taxon>Ascomycota</taxon>
        <taxon>Pezizomycotina</taxon>
        <taxon>Pezizomycetes</taxon>
        <taxon>Pezizales</taxon>
        <taxon>Tuberaceae</taxon>
        <taxon>Tuber</taxon>
    </lineage>
</organism>
<dbReference type="KEGG" id="tml:GSTUM_00001803001"/>
<protein>
    <submittedName>
        <fullName evidence="1">(Perigord truffle) hypothetical protein</fullName>
    </submittedName>
</protein>
<dbReference type="Proteomes" id="UP000006911">
    <property type="component" value="Unassembled WGS sequence"/>
</dbReference>
<dbReference type="RefSeq" id="XP_002835990.1">
    <property type="nucleotide sequence ID" value="XM_002835944.1"/>
</dbReference>
<dbReference type="SUPFAM" id="SSF56672">
    <property type="entry name" value="DNA/RNA polymerases"/>
    <property type="match status" value="1"/>
</dbReference>
<dbReference type="AlphaFoldDB" id="D5G6K4"/>
<dbReference type="InterPro" id="IPR043502">
    <property type="entry name" value="DNA/RNA_pol_sf"/>
</dbReference>
<dbReference type="EMBL" id="FN430010">
    <property type="protein sequence ID" value="CAZ80147.1"/>
    <property type="molecule type" value="Genomic_DNA"/>
</dbReference>